<organism evidence="7 8">
    <name type="scientific">Bacillus yapensis</name>
    <dbReference type="NCBI Taxonomy" id="2492960"/>
    <lineage>
        <taxon>Bacteria</taxon>
        <taxon>Bacillati</taxon>
        <taxon>Bacillota</taxon>
        <taxon>Bacilli</taxon>
        <taxon>Bacillales</taxon>
        <taxon>Bacillaceae</taxon>
        <taxon>Bacillus</taxon>
    </lineage>
</organism>
<keyword evidence="3" id="KW-0975">Bacterial flagellum</keyword>
<dbReference type="PANTHER" id="PTHR42792">
    <property type="entry name" value="FLAGELLIN"/>
    <property type="match status" value="1"/>
</dbReference>
<dbReference type="Pfam" id="PF00669">
    <property type="entry name" value="Flagellin_N"/>
    <property type="match status" value="1"/>
</dbReference>
<evidence type="ECO:0000256" key="2">
    <source>
        <dbReference type="ARBA" id="ARBA00005709"/>
    </source>
</evidence>
<dbReference type="AlphaFoldDB" id="A0A431WMF3"/>
<comment type="caution">
    <text evidence="7">The sequence shown here is derived from an EMBL/GenBank/DDBJ whole genome shotgun (WGS) entry which is preliminary data.</text>
</comment>
<dbReference type="Gene3D" id="1.20.1330.10">
    <property type="entry name" value="f41 fragment of flagellin, N-terminal domain"/>
    <property type="match status" value="1"/>
</dbReference>
<evidence type="ECO:0000313" key="8">
    <source>
        <dbReference type="Proteomes" id="UP000271374"/>
    </source>
</evidence>
<evidence type="ECO:0000256" key="1">
    <source>
        <dbReference type="ARBA" id="ARBA00004365"/>
    </source>
</evidence>
<dbReference type="InterPro" id="IPR013384">
    <property type="entry name" value="Flagell_FlgL"/>
</dbReference>
<dbReference type="PANTHER" id="PTHR42792:SF1">
    <property type="entry name" value="FLAGELLAR HOOK-ASSOCIATED PROTEIN 3"/>
    <property type="match status" value="1"/>
</dbReference>
<protein>
    <submittedName>
        <fullName evidence="7">Flagellar hook-associated protein FlgL</fullName>
    </submittedName>
</protein>
<keyword evidence="7" id="KW-0969">Cilium</keyword>
<dbReference type="InterPro" id="IPR001029">
    <property type="entry name" value="Flagellin_N"/>
</dbReference>
<dbReference type="GO" id="GO:0005198">
    <property type="term" value="F:structural molecule activity"/>
    <property type="evidence" value="ECO:0007669"/>
    <property type="project" value="InterPro"/>
</dbReference>
<accession>A0A431WMF3</accession>
<dbReference type="InterPro" id="IPR001492">
    <property type="entry name" value="Flagellin"/>
</dbReference>
<evidence type="ECO:0000313" key="7">
    <source>
        <dbReference type="EMBL" id="RTR36374.1"/>
    </source>
</evidence>
<sequence>MRVTQSMLSNNTLRNLSSSYLKLGTYQDQLSSQKKINRPSDDPVVAFKGIGYRASLNEVEQYKRNLDEVNNWLENTEDALDKTNTAVQRVNELVVQANNQTLTDSDREQIEKEVEELKKQIISIANTKVAGKYMFNGSDIYSEPIQYDETSNPQITTNFKGDYVKVEVSAGVNLTVNTDGSKIFEQLLSDIEGLQADLKSTDPELGGRLSQLQSHMDTINSARSSVGATMNRVELIGQRLDSTEIMATKMVSENEDVDLEEVILNLKTQESIHQAALSASARIMQPTLMDFLG</sequence>
<dbReference type="Proteomes" id="UP000271374">
    <property type="component" value="Unassembled WGS sequence"/>
</dbReference>
<dbReference type="SUPFAM" id="SSF64518">
    <property type="entry name" value="Phase 1 flagellin"/>
    <property type="match status" value="1"/>
</dbReference>
<dbReference type="InterPro" id="IPR046358">
    <property type="entry name" value="Flagellin_C"/>
</dbReference>
<comment type="similarity">
    <text evidence="2">Belongs to the bacterial flagellin family.</text>
</comment>
<dbReference type="GO" id="GO:0071973">
    <property type="term" value="P:bacterial-type flagellum-dependent cell motility"/>
    <property type="evidence" value="ECO:0007669"/>
    <property type="project" value="InterPro"/>
</dbReference>
<dbReference type="NCBIfam" id="TIGR02550">
    <property type="entry name" value="flagell_flgL"/>
    <property type="match status" value="1"/>
</dbReference>
<feature type="domain" description="Flagellin C-terminal" evidence="6">
    <location>
        <begin position="212"/>
        <end position="291"/>
    </location>
</feature>
<dbReference type="OrthoDB" id="9758307at2"/>
<keyword evidence="7" id="KW-0282">Flagellum</keyword>
<evidence type="ECO:0000256" key="3">
    <source>
        <dbReference type="ARBA" id="ARBA00023143"/>
    </source>
</evidence>
<feature type="domain" description="Flagellin N-terminal" evidence="5">
    <location>
        <begin position="5"/>
        <end position="138"/>
    </location>
</feature>
<evidence type="ECO:0000256" key="4">
    <source>
        <dbReference type="SAM" id="Coils"/>
    </source>
</evidence>
<evidence type="ECO:0000259" key="5">
    <source>
        <dbReference type="Pfam" id="PF00669"/>
    </source>
</evidence>
<gene>
    <name evidence="7" type="primary">flgL</name>
    <name evidence="7" type="ORF">EKG37_02115</name>
</gene>
<dbReference type="Pfam" id="PF00700">
    <property type="entry name" value="Flagellin_C"/>
    <property type="match status" value="1"/>
</dbReference>
<keyword evidence="4" id="KW-0175">Coiled coil</keyword>
<name>A0A431WMF3_9BACI</name>
<keyword evidence="8" id="KW-1185">Reference proteome</keyword>
<reference evidence="7 8" key="1">
    <citation type="submission" date="2018-12" db="EMBL/GenBank/DDBJ databases">
        <title>Bacillus yapensis draft genome sequence.</title>
        <authorList>
            <person name="Yu L."/>
            <person name="Xu X."/>
            <person name="Tang X."/>
        </authorList>
    </citation>
    <scope>NUCLEOTIDE SEQUENCE [LARGE SCALE GENOMIC DNA]</scope>
    <source>
        <strain evidence="7 8">XXST-01</strain>
    </source>
</reference>
<keyword evidence="7" id="KW-0966">Cell projection</keyword>
<evidence type="ECO:0000259" key="6">
    <source>
        <dbReference type="Pfam" id="PF00700"/>
    </source>
</evidence>
<feature type="coiled-coil region" evidence="4">
    <location>
        <begin position="59"/>
        <end position="127"/>
    </location>
</feature>
<dbReference type="GO" id="GO:0009424">
    <property type="term" value="C:bacterial-type flagellum hook"/>
    <property type="evidence" value="ECO:0007669"/>
    <property type="project" value="InterPro"/>
</dbReference>
<comment type="subcellular location">
    <subcellularLocation>
        <location evidence="1">Bacterial flagellum</location>
    </subcellularLocation>
</comment>
<dbReference type="EMBL" id="RXNT01000001">
    <property type="protein sequence ID" value="RTR36374.1"/>
    <property type="molecule type" value="Genomic_DNA"/>
</dbReference>
<dbReference type="RefSeq" id="WP_126405660.1">
    <property type="nucleotide sequence ID" value="NZ_RXNT01000001.1"/>
</dbReference>
<proteinExistence type="inferred from homology"/>